<dbReference type="CDD" id="cd00293">
    <property type="entry name" value="USP-like"/>
    <property type="match status" value="1"/>
</dbReference>
<evidence type="ECO:0000313" key="3">
    <source>
        <dbReference type="EMBL" id="GGN88608.1"/>
    </source>
</evidence>
<sequence length="153" mass="16454">MDLSFDTIVLAIGPADDDRLDQLARVSMQVAKPTGATVVLTHVFTRDEFDEVAAELDYPSATAEDVDVILERHQSVTYLEDRFDDHGVDYDVDGVVGNVSDGIVKTAEKADADRVVISGGSRSPVGKAVFGSNAQNVLINSPCPVTYVRPQSD</sequence>
<dbReference type="Gene3D" id="3.40.50.620">
    <property type="entry name" value="HUPs"/>
    <property type="match status" value="1"/>
</dbReference>
<reference evidence="3" key="1">
    <citation type="journal article" date="2014" name="Int. J. Syst. Evol. Microbiol.">
        <title>Complete genome sequence of Corynebacterium casei LMG S-19264T (=DSM 44701T), isolated from a smear-ripened cheese.</title>
        <authorList>
            <consortium name="US DOE Joint Genome Institute (JGI-PGF)"/>
            <person name="Walter F."/>
            <person name="Albersmeier A."/>
            <person name="Kalinowski J."/>
            <person name="Ruckert C."/>
        </authorList>
    </citation>
    <scope>NUCLEOTIDE SEQUENCE</scope>
    <source>
        <strain evidence="3">JCM 17820</strain>
    </source>
</reference>
<evidence type="ECO:0000256" key="1">
    <source>
        <dbReference type="ARBA" id="ARBA00008791"/>
    </source>
</evidence>
<dbReference type="AlphaFoldDB" id="A0A830GI66"/>
<gene>
    <name evidence="3" type="ORF">GCM10009030_08510</name>
</gene>
<feature type="domain" description="UspA" evidence="2">
    <location>
        <begin position="5"/>
        <end position="149"/>
    </location>
</feature>
<organism evidence="3 4">
    <name type="scientific">Haloarcula pellucida</name>
    <dbReference type="NCBI Taxonomy" id="1427151"/>
    <lineage>
        <taxon>Archaea</taxon>
        <taxon>Methanobacteriati</taxon>
        <taxon>Methanobacteriota</taxon>
        <taxon>Stenosarchaea group</taxon>
        <taxon>Halobacteria</taxon>
        <taxon>Halobacteriales</taxon>
        <taxon>Haloarculaceae</taxon>
        <taxon>Haloarcula</taxon>
    </lineage>
</organism>
<comment type="caution">
    <text evidence="3">The sequence shown here is derived from an EMBL/GenBank/DDBJ whole genome shotgun (WGS) entry which is preliminary data.</text>
</comment>
<protein>
    <recommendedName>
        <fullName evidence="2">UspA domain-containing protein</fullName>
    </recommendedName>
</protein>
<proteinExistence type="inferred from homology"/>
<dbReference type="RefSeq" id="WP_188994854.1">
    <property type="nucleotide sequence ID" value="NZ_BMOU01000001.1"/>
</dbReference>
<dbReference type="PANTHER" id="PTHR46268:SF6">
    <property type="entry name" value="UNIVERSAL STRESS PROTEIN UP12"/>
    <property type="match status" value="1"/>
</dbReference>
<evidence type="ECO:0000313" key="4">
    <source>
        <dbReference type="Proteomes" id="UP000605784"/>
    </source>
</evidence>
<keyword evidence="4" id="KW-1185">Reference proteome</keyword>
<dbReference type="SUPFAM" id="SSF52402">
    <property type="entry name" value="Adenine nucleotide alpha hydrolases-like"/>
    <property type="match status" value="1"/>
</dbReference>
<dbReference type="Pfam" id="PF00582">
    <property type="entry name" value="Usp"/>
    <property type="match status" value="1"/>
</dbReference>
<accession>A0A830GI66</accession>
<dbReference type="Proteomes" id="UP000605784">
    <property type="component" value="Unassembled WGS sequence"/>
</dbReference>
<evidence type="ECO:0000259" key="2">
    <source>
        <dbReference type="Pfam" id="PF00582"/>
    </source>
</evidence>
<dbReference type="EMBL" id="BMOU01000001">
    <property type="protein sequence ID" value="GGN88608.1"/>
    <property type="molecule type" value="Genomic_DNA"/>
</dbReference>
<reference evidence="3" key="2">
    <citation type="submission" date="2020-09" db="EMBL/GenBank/DDBJ databases">
        <authorList>
            <person name="Sun Q."/>
            <person name="Ohkuma M."/>
        </authorList>
    </citation>
    <scope>NUCLEOTIDE SEQUENCE</scope>
    <source>
        <strain evidence="3">JCM 17820</strain>
    </source>
</reference>
<comment type="similarity">
    <text evidence="1">Belongs to the universal stress protein A family.</text>
</comment>
<dbReference type="PANTHER" id="PTHR46268">
    <property type="entry name" value="STRESS RESPONSE PROTEIN NHAX"/>
    <property type="match status" value="1"/>
</dbReference>
<dbReference type="InterPro" id="IPR006016">
    <property type="entry name" value="UspA"/>
</dbReference>
<name>A0A830GI66_9EURY</name>
<dbReference type="InterPro" id="IPR014729">
    <property type="entry name" value="Rossmann-like_a/b/a_fold"/>
</dbReference>